<keyword evidence="2" id="KW-1185">Reference proteome</keyword>
<dbReference type="EMBL" id="LT629774">
    <property type="protein sequence ID" value="SDT04920.1"/>
    <property type="molecule type" value="Genomic_DNA"/>
</dbReference>
<protein>
    <submittedName>
        <fullName evidence="1">Uncharacterized protein</fullName>
    </submittedName>
</protein>
<name>A0A1H1X766_9FLAO</name>
<proteinExistence type="predicted"/>
<reference evidence="1 2" key="1">
    <citation type="submission" date="2016-10" db="EMBL/GenBank/DDBJ databases">
        <authorList>
            <person name="Varghese N."/>
            <person name="Submissions S."/>
        </authorList>
    </citation>
    <scope>NUCLEOTIDE SEQUENCE [LARGE SCALE GENOMIC DNA]</scope>
    <source>
        <strain evidence="1 2">RHA_55</strain>
    </source>
</reference>
<accession>A0A1H1X766</accession>
<evidence type="ECO:0000313" key="2">
    <source>
        <dbReference type="Proteomes" id="UP000198963"/>
    </source>
</evidence>
<dbReference type="AlphaFoldDB" id="A0A1H1X766"/>
<dbReference type="Proteomes" id="UP000198963">
    <property type="component" value="Chromosome I"/>
</dbReference>
<dbReference type="STRING" id="1249933.SAMN04489797_3116"/>
<evidence type="ECO:0000313" key="1">
    <source>
        <dbReference type="EMBL" id="SDT04920.1"/>
    </source>
</evidence>
<sequence>MLNLVLNHATNHIQTRCGAFKRNIVNLNKILFLPILFLLFNCNQKQEKTENGINSESELKTQSESRNYKNEVSEFALNFSPKGASALDSIPENIIKDFRELRAIDEIAHEKYVTLIFTKLYAEHLQCCHQSYIIKHFPADKSEYDFDKLTMVNEFAFMSNYLDAEKLPEIWTSGIIEKWLTENPELLEFEPIGKYNQFIKTVSEKIKNGDYWDN</sequence>
<gene>
    <name evidence="1" type="ORF">SAMN04489797_3116</name>
</gene>
<organism evidence="1 2">
    <name type="scientific">Winogradskyella sediminis</name>
    <dbReference type="NCBI Taxonomy" id="1382466"/>
    <lineage>
        <taxon>Bacteria</taxon>
        <taxon>Pseudomonadati</taxon>
        <taxon>Bacteroidota</taxon>
        <taxon>Flavobacteriia</taxon>
        <taxon>Flavobacteriales</taxon>
        <taxon>Flavobacteriaceae</taxon>
        <taxon>Winogradskyella</taxon>
    </lineage>
</organism>